<evidence type="ECO:0000256" key="5">
    <source>
        <dbReference type="ARBA" id="ARBA00022741"/>
    </source>
</evidence>
<evidence type="ECO:0000313" key="12">
    <source>
        <dbReference type="Proteomes" id="UP000509222"/>
    </source>
</evidence>
<dbReference type="eggNOG" id="COG1597">
    <property type="taxonomic scope" value="Bacteria"/>
</dbReference>
<comment type="similarity">
    <text evidence="2">Belongs to the diacylglycerol/lipid kinase family.</text>
</comment>
<evidence type="ECO:0000256" key="3">
    <source>
        <dbReference type="ARBA" id="ARBA00022516"/>
    </source>
</evidence>
<evidence type="ECO:0000256" key="10">
    <source>
        <dbReference type="ARBA" id="ARBA00023264"/>
    </source>
</evidence>
<dbReference type="EMBL" id="CP051177">
    <property type="protein sequence ID" value="QKX51560.1"/>
    <property type="molecule type" value="Genomic_DNA"/>
</dbReference>
<dbReference type="InterPro" id="IPR045540">
    <property type="entry name" value="YegS/DAGK_C"/>
</dbReference>
<dbReference type="AlphaFoldDB" id="A0A1G8GNE0"/>
<dbReference type="Proteomes" id="UP000509222">
    <property type="component" value="Chromosome"/>
</dbReference>
<evidence type="ECO:0000313" key="11">
    <source>
        <dbReference type="EMBL" id="QKX51560.1"/>
    </source>
</evidence>
<dbReference type="STRING" id="459472.SAMN04487975_11071"/>
<dbReference type="InterPro" id="IPR016064">
    <property type="entry name" value="NAD/diacylglycerol_kinase_sf"/>
</dbReference>
<keyword evidence="9" id="KW-0594">Phospholipid biosynthesis</keyword>
<keyword evidence="3" id="KW-0444">Lipid biosynthesis</keyword>
<evidence type="ECO:0000256" key="1">
    <source>
        <dbReference type="ARBA" id="ARBA00001946"/>
    </source>
</evidence>
<dbReference type="GO" id="GO:0005524">
    <property type="term" value="F:ATP binding"/>
    <property type="evidence" value="ECO:0007669"/>
    <property type="project" value="UniProtKB-KW"/>
</dbReference>
<keyword evidence="6 11" id="KW-0418">Kinase</keyword>
<proteinExistence type="inferred from homology"/>
<evidence type="ECO:0000256" key="6">
    <source>
        <dbReference type="ARBA" id="ARBA00022777"/>
    </source>
</evidence>
<evidence type="ECO:0000256" key="8">
    <source>
        <dbReference type="ARBA" id="ARBA00023098"/>
    </source>
</evidence>
<dbReference type="PANTHER" id="PTHR12358:SF54">
    <property type="entry name" value="SPHINGOSINE KINASE RELATED PROTEIN"/>
    <property type="match status" value="1"/>
</dbReference>
<dbReference type="NCBIfam" id="TIGR00147">
    <property type="entry name" value="YegS/Rv2252/BmrU family lipid kinase"/>
    <property type="match status" value="1"/>
</dbReference>
<dbReference type="GO" id="GO:0016301">
    <property type="term" value="F:kinase activity"/>
    <property type="evidence" value="ECO:0007669"/>
    <property type="project" value="UniProtKB-KW"/>
</dbReference>
<dbReference type="InterPro" id="IPR001206">
    <property type="entry name" value="Diacylglycerol_kinase_cat_dom"/>
</dbReference>
<dbReference type="PANTHER" id="PTHR12358">
    <property type="entry name" value="SPHINGOSINE KINASE"/>
    <property type="match status" value="1"/>
</dbReference>
<evidence type="ECO:0000256" key="7">
    <source>
        <dbReference type="ARBA" id="ARBA00022840"/>
    </source>
</evidence>
<dbReference type="RefSeq" id="WP_036802209.1">
    <property type="nucleotide sequence ID" value="NZ_CP051177.1"/>
</dbReference>
<sequence>MKTVFIINPVAGNGNALKKWRRFAETIRFPYETVLTQRAGDATSIVRSYKEAGNKTLIIGFGGDGTLREIIAGAAGAEQLIVGAIAAGSGNDFGRGYHAFPTAESIADFLKHPTSKREDLGELQNGEIHRFASSSGIGLDAEISALVNRSLLKSWLNKINAGKLVYLLYVVLTLARFKKFQLTVEQQGQKTIFEDVWLATVSNQPYFGGGMKLSPASKTDDGLLELTVVHGISRLKLLLVFGTVFTGSHTRFKEVHQTSGTEFKLAVDGEIFRHTDGDYAGKTPIQEAVRYTVSEHHWYAVNTRKKEESK</sequence>
<keyword evidence="8" id="KW-0443">Lipid metabolism</keyword>
<protein>
    <submittedName>
        <fullName evidence="11">Diacylglycerol kinase family lipid kinase</fullName>
    </submittedName>
</protein>
<accession>A0A1G8GNE0</accession>
<dbReference type="InterPro" id="IPR050187">
    <property type="entry name" value="Lipid_Phosphate_FormReg"/>
</dbReference>
<keyword evidence="10" id="KW-1208">Phospholipid metabolism</keyword>
<dbReference type="Pfam" id="PF19279">
    <property type="entry name" value="YegS_C"/>
    <property type="match status" value="1"/>
</dbReference>
<reference evidence="12" key="1">
    <citation type="submission" date="2020-06" db="EMBL/GenBank/DDBJ databases">
        <title>Isolation of Planomicrobium glaciei.</title>
        <authorList>
            <person name="Malisova L."/>
            <person name="Safrankova R."/>
            <person name="Jakubu V."/>
            <person name="Spanelova P."/>
        </authorList>
    </citation>
    <scope>NUCLEOTIDE SEQUENCE [LARGE SCALE GENOMIC DNA]</scope>
    <source>
        <strain evidence="12">NRL-ATB46093</strain>
    </source>
</reference>
<dbReference type="Pfam" id="PF00781">
    <property type="entry name" value="DAGK_cat"/>
    <property type="match status" value="1"/>
</dbReference>
<name>A0A1G8GNE0_9BACL</name>
<dbReference type="Gene3D" id="2.60.200.40">
    <property type="match status" value="1"/>
</dbReference>
<keyword evidence="5" id="KW-0547">Nucleotide-binding</keyword>
<evidence type="ECO:0000256" key="2">
    <source>
        <dbReference type="ARBA" id="ARBA00005983"/>
    </source>
</evidence>
<evidence type="ECO:0000256" key="9">
    <source>
        <dbReference type="ARBA" id="ARBA00023209"/>
    </source>
</evidence>
<keyword evidence="7" id="KW-0067">ATP-binding</keyword>
<dbReference type="Gene3D" id="3.40.50.10330">
    <property type="entry name" value="Probable inorganic polyphosphate/atp-NAD kinase, domain 1"/>
    <property type="match status" value="1"/>
</dbReference>
<organism evidence="11 12">
    <name type="scientific">Planococcus glaciei</name>
    <dbReference type="NCBI Taxonomy" id="459472"/>
    <lineage>
        <taxon>Bacteria</taxon>
        <taxon>Bacillati</taxon>
        <taxon>Bacillota</taxon>
        <taxon>Bacilli</taxon>
        <taxon>Bacillales</taxon>
        <taxon>Caryophanaceae</taxon>
        <taxon>Planococcus</taxon>
    </lineage>
</organism>
<dbReference type="GO" id="GO:0008654">
    <property type="term" value="P:phospholipid biosynthetic process"/>
    <property type="evidence" value="ECO:0007669"/>
    <property type="project" value="UniProtKB-KW"/>
</dbReference>
<keyword evidence="4" id="KW-0808">Transferase</keyword>
<dbReference type="InterPro" id="IPR005218">
    <property type="entry name" value="Diacylglycerol/lipid_kinase"/>
</dbReference>
<dbReference type="PROSITE" id="PS50146">
    <property type="entry name" value="DAGK"/>
    <property type="match status" value="1"/>
</dbReference>
<keyword evidence="12" id="KW-1185">Reference proteome</keyword>
<dbReference type="SMART" id="SM00046">
    <property type="entry name" value="DAGKc"/>
    <property type="match status" value="1"/>
</dbReference>
<gene>
    <name evidence="11" type="ORF">HF394_13870</name>
</gene>
<comment type="cofactor">
    <cofactor evidence="1">
        <name>Mg(2+)</name>
        <dbReference type="ChEBI" id="CHEBI:18420"/>
    </cofactor>
</comment>
<dbReference type="InterPro" id="IPR017438">
    <property type="entry name" value="ATP-NAD_kinase_N"/>
</dbReference>
<dbReference type="SUPFAM" id="SSF111331">
    <property type="entry name" value="NAD kinase/diacylglycerol kinase-like"/>
    <property type="match status" value="1"/>
</dbReference>
<evidence type="ECO:0000256" key="4">
    <source>
        <dbReference type="ARBA" id="ARBA00022679"/>
    </source>
</evidence>
<dbReference type="OrthoDB" id="9786026at2"/>